<dbReference type="InterPro" id="IPR029058">
    <property type="entry name" value="AB_hydrolase_fold"/>
</dbReference>
<comment type="caution">
    <text evidence="2">The sequence shown here is derived from an EMBL/GenBank/DDBJ whole genome shotgun (WGS) entry which is preliminary data.</text>
</comment>
<dbReference type="EMBL" id="AAOW01000031">
    <property type="protein sequence ID" value="EAR59839.1"/>
    <property type="molecule type" value="Genomic_DNA"/>
</dbReference>
<organism evidence="2 3">
    <name type="scientific">Neptuniibacter caesariensis</name>
    <dbReference type="NCBI Taxonomy" id="207954"/>
    <lineage>
        <taxon>Bacteria</taxon>
        <taxon>Pseudomonadati</taxon>
        <taxon>Pseudomonadota</taxon>
        <taxon>Gammaproteobacteria</taxon>
        <taxon>Oceanospirillales</taxon>
        <taxon>Oceanospirillaceae</taxon>
        <taxon>Neptuniibacter</taxon>
    </lineage>
</organism>
<accession>A0A7U8C4M8</accession>
<dbReference type="AlphaFoldDB" id="A0A7U8C4M8"/>
<dbReference type="Gene3D" id="3.40.50.1820">
    <property type="entry name" value="alpha/beta hydrolase"/>
    <property type="match status" value="1"/>
</dbReference>
<dbReference type="GO" id="GO:0016787">
    <property type="term" value="F:hydrolase activity"/>
    <property type="evidence" value="ECO:0007669"/>
    <property type="project" value="UniProtKB-KW"/>
</dbReference>
<protein>
    <submittedName>
        <fullName evidence="2">Alpha/beta hydrolase</fullName>
    </submittedName>
</protein>
<evidence type="ECO:0000313" key="3">
    <source>
        <dbReference type="Proteomes" id="UP000002171"/>
    </source>
</evidence>
<name>A0A7U8C4M8_NEPCE</name>
<evidence type="ECO:0000313" key="2">
    <source>
        <dbReference type="EMBL" id="EAR59839.1"/>
    </source>
</evidence>
<reference evidence="2 3" key="1">
    <citation type="submission" date="2006-02" db="EMBL/GenBank/DDBJ databases">
        <authorList>
            <person name="Pinhassi J."/>
            <person name="Pedros-Alio C."/>
            <person name="Ferriera S."/>
            <person name="Johnson J."/>
            <person name="Kravitz S."/>
            <person name="Halpern A."/>
            <person name="Remington K."/>
            <person name="Beeson K."/>
            <person name="Tran B."/>
            <person name="Rogers Y.-H."/>
            <person name="Friedman R."/>
            <person name="Venter J.C."/>
        </authorList>
    </citation>
    <scope>NUCLEOTIDE SEQUENCE [LARGE SCALE GENOMIC DNA]</scope>
    <source>
        <strain evidence="2 3">MED92</strain>
    </source>
</reference>
<dbReference type="OrthoDB" id="2086224at2"/>
<feature type="domain" description="AB hydrolase-1" evidence="1">
    <location>
        <begin position="52"/>
        <end position="158"/>
    </location>
</feature>
<keyword evidence="3" id="KW-1185">Reference proteome</keyword>
<dbReference type="PANTHER" id="PTHR43798">
    <property type="entry name" value="MONOACYLGLYCEROL LIPASE"/>
    <property type="match status" value="1"/>
</dbReference>
<dbReference type="SUPFAM" id="SSF53474">
    <property type="entry name" value="alpha/beta-Hydrolases"/>
    <property type="match status" value="1"/>
</dbReference>
<dbReference type="InterPro" id="IPR000073">
    <property type="entry name" value="AB_hydrolase_1"/>
</dbReference>
<dbReference type="Proteomes" id="UP000002171">
    <property type="component" value="Unassembled WGS sequence"/>
</dbReference>
<dbReference type="PANTHER" id="PTHR43798:SF33">
    <property type="entry name" value="HYDROLASE, PUTATIVE (AFU_ORTHOLOGUE AFUA_2G14860)-RELATED"/>
    <property type="match status" value="1"/>
</dbReference>
<gene>
    <name evidence="2" type="ORF">MED92_12666</name>
</gene>
<sequence>MEATLLSLELKQRYEQQWSKVEALADFPLSGRYQMTSLGPVWLMEAGPADAPPLLALHGLHTPAPFNQELLRPLCKHFRVITPDIPGQAGKTPGAAPIPSGRAYAVWLDALLDSLDIKLCPMVGLSFGCALILDLAAYKPSRIDSASLLVPAGFFRPLWRPVKKLLFPLLNFKIHTDLDHFDKLMDPLMGDNWPELEAYYYAVLQAGIPMTLLPPGPYDAEQLSQFEAPVQLIVAEDDVYFSPDKLLRKARGSLVNLVEEIRIDDLHIPNEKHRSQIQGQVVEFMLKCRGM</sequence>
<proteinExistence type="predicted"/>
<evidence type="ECO:0000259" key="1">
    <source>
        <dbReference type="Pfam" id="PF00561"/>
    </source>
</evidence>
<dbReference type="GO" id="GO:0016020">
    <property type="term" value="C:membrane"/>
    <property type="evidence" value="ECO:0007669"/>
    <property type="project" value="TreeGrafter"/>
</dbReference>
<dbReference type="Pfam" id="PF00561">
    <property type="entry name" value="Abhydrolase_1"/>
    <property type="match status" value="1"/>
</dbReference>
<dbReference type="RefSeq" id="WP_007020181.1">
    <property type="nucleotide sequence ID" value="NZ_CH724125.1"/>
</dbReference>
<dbReference type="InterPro" id="IPR050266">
    <property type="entry name" value="AB_hydrolase_sf"/>
</dbReference>
<keyword evidence="2" id="KW-0378">Hydrolase</keyword>